<sequence>MRGACLQFNIFIALIAGISCSLHCYYCSDQEGWEIYDPNCGLSGYAGNKTHQDTCSVCDSCRTYINSDGTVLREPCFGGVDGECFYSDYYTICFCTSELCNNDRCEHCFGNRNTTTS</sequence>
<feature type="signal peptide" evidence="1">
    <location>
        <begin position="1"/>
        <end position="20"/>
    </location>
</feature>
<dbReference type="AlphaFoldDB" id="A0AAV2QTS4"/>
<accession>A0AAV2QTS4</accession>
<dbReference type="Proteomes" id="UP001497623">
    <property type="component" value="Unassembled WGS sequence"/>
</dbReference>
<dbReference type="EMBL" id="CAXKWB010009740">
    <property type="protein sequence ID" value="CAL4095935.1"/>
    <property type="molecule type" value="Genomic_DNA"/>
</dbReference>
<feature type="chain" id="PRO_5043337673" evidence="1">
    <location>
        <begin position="21"/>
        <end position="117"/>
    </location>
</feature>
<keyword evidence="3" id="KW-1185">Reference proteome</keyword>
<reference evidence="2 3" key="1">
    <citation type="submission" date="2024-05" db="EMBL/GenBank/DDBJ databases">
        <authorList>
            <person name="Wallberg A."/>
        </authorList>
    </citation>
    <scope>NUCLEOTIDE SEQUENCE [LARGE SCALE GENOMIC DNA]</scope>
</reference>
<comment type="caution">
    <text evidence="2">The sequence shown here is derived from an EMBL/GenBank/DDBJ whole genome shotgun (WGS) entry which is preliminary data.</text>
</comment>
<evidence type="ECO:0000256" key="1">
    <source>
        <dbReference type="SAM" id="SignalP"/>
    </source>
</evidence>
<dbReference type="PROSITE" id="PS51257">
    <property type="entry name" value="PROKAR_LIPOPROTEIN"/>
    <property type="match status" value="1"/>
</dbReference>
<keyword evidence="1" id="KW-0732">Signal</keyword>
<evidence type="ECO:0000313" key="3">
    <source>
        <dbReference type="Proteomes" id="UP001497623"/>
    </source>
</evidence>
<proteinExistence type="predicted"/>
<name>A0AAV2QTS4_MEGNR</name>
<organism evidence="2 3">
    <name type="scientific">Meganyctiphanes norvegica</name>
    <name type="common">Northern krill</name>
    <name type="synonym">Thysanopoda norvegica</name>
    <dbReference type="NCBI Taxonomy" id="48144"/>
    <lineage>
        <taxon>Eukaryota</taxon>
        <taxon>Metazoa</taxon>
        <taxon>Ecdysozoa</taxon>
        <taxon>Arthropoda</taxon>
        <taxon>Crustacea</taxon>
        <taxon>Multicrustacea</taxon>
        <taxon>Malacostraca</taxon>
        <taxon>Eumalacostraca</taxon>
        <taxon>Eucarida</taxon>
        <taxon>Euphausiacea</taxon>
        <taxon>Euphausiidae</taxon>
        <taxon>Meganyctiphanes</taxon>
    </lineage>
</organism>
<gene>
    <name evidence="2" type="ORF">MNOR_LOCUS15525</name>
</gene>
<evidence type="ECO:0000313" key="2">
    <source>
        <dbReference type="EMBL" id="CAL4095935.1"/>
    </source>
</evidence>
<protein>
    <submittedName>
        <fullName evidence="2">Uncharacterized protein</fullName>
    </submittedName>
</protein>